<gene>
    <name evidence="2" type="ORF">GCM10009601_20220</name>
</gene>
<sequence>MIRGPGTRLELPREARETRRVRRPDGICVLAALILSGALATGCGTSGPGTASAPGSGAASAPAASSPSPGATSAEAVCVKLVTHWSREVLAGTAYGDYQSMGLSNGQYEILRDAVAAARPVVKRQGPEAAQRVIDRQVRQGCAERYQDGGPSEGPWQ</sequence>
<dbReference type="EMBL" id="BAAAIZ010000023">
    <property type="protein sequence ID" value="GAA1420903.1"/>
    <property type="molecule type" value="Genomic_DNA"/>
</dbReference>
<protein>
    <recommendedName>
        <fullName evidence="4">Lipoprotein</fullName>
    </recommendedName>
</protein>
<feature type="region of interest" description="Disordered" evidence="1">
    <location>
        <begin position="45"/>
        <end position="71"/>
    </location>
</feature>
<evidence type="ECO:0000256" key="1">
    <source>
        <dbReference type="SAM" id="MobiDB-lite"/>
    </source>
</evidence>
<feature type="compositionally biased region" description="Low complexity" evidence="1">
    <location>
        <begin position="48"/>
        <end position="71"/>
    </location>
</feature>
<dbReference type="Proteomes" id="UP001500973">
    <property type="component" value="Unassembled WGS sequence"/>
</dbReference>
<evidence type="ECO:0008006" key="4">
    <source>
        <dbReference type="Google" id="ProtNLM"/>
    </source>
</evidence>
<organism evidence="2 3">
    <name type="scientific">Streptomyces thermospinosisporus</name>
    <dbReference type="NCBI Taxonomy" id="161482"/>
    <lineage>
        <taxon>Bacteria</taxon>
        <taxon>Bacillati</taxon>
        <taxon>Actinomycetota</taxon>
        <taxon>Actinomycetes</taxon>
        <taxon>Kitasatosporales</taxon>
        <taxon>Streptomycetaceae</taxon>
        <taxon>Streptomyces</taxon>
    </lineage>
</organism>
<keyword evidence="3" id="KW-1185">Reference proteome</keyword>
<accession>A0ABN1YTC5</accession>
<evidence type="ECO:0000313" key="3">
    <source>
        <dbReference type="Proteomes" id="UP001500973"/>
    </source>
</evidence>
<evidence type="ECO:0000313" key="2">
    <source>
        <dbReference type="EMBL" id="GAA1420903.1"/>
    </source>
</evidence>
<proteinExistence type="predicted"/>
<comment type="caution">
    <text evidence="2">The sequence shown here is derived from an EMBL/GenBank/DDBJ whole genome shotgun (WGS) entry which is preliminary data.</text>
</comment>
<name>A0ABN1YTC5_9ACTN</name>
<reference evidence="2 3" key="1">
    <citation type="journal article" date="2019" name="Int. J. Syst. Evol. Microbiol.">
        <title>The Global Catalogue of Microorganisms (GCM) 10K type strain sequencing project: providing services to taxonomists for standard genome sequencing and annotation.</title>
        <authorList>
            <consortium name="The Broad Institute Genomics Platform"/>
            <consortium name="The Broad Institute Genome Sequencing Center for Infectious Disease"/>
            <person name="Wu L."/>
            <person name="Ma J."/>
        </authorList>
    </citation>
    <scope>NUCLEOTIDE SEQUENCE [LARGE SCALE GENOMIC DNA]</scope>
    <source>
        <strain evidence="2 3">JCM 11756</strain>
    </source>
</reference>